<proteinExistence type="predicted"/>
<dbReference type="InterPro" id="IPR003462">
    <property type="entry name" value="ODC_Mu_crystall"/>
</dbReference>
<dbReference type="Proteomes" id="UP000190285">
    <property type="component" value="Unassembled WGS sequence"/>
</dbReference>
<dbReference type="RefSeq" id="WP_079489036.1">
    <property type="nucleotide sequence ID" value="NZ_FUZT01000001.1"/>
</dbReference>
<dbReference type="SUPFAM" id="SSF51735">
    <property type="entry name" value="NAD(P)-binding Rossmann-fold domains"/>
    <property type="match status" value="1"/>
</dbReference>
<organism evidence="1 2">
    <name type="scientific">Maledivibacter halophilus</name>
    <dbReference type="NCBI Taxonomy" id="36842"/>
    <lineage>
        <taxon>Bacteria</taxon>
        <taxon>Bacillati</taxon>
        <taxon>Bacillota</taxon>
        <taxon>Clostridia</taxon>
        <taxon>Peptostreptococcales</taxon>
        <taxon>Caminicellaceae</taxon>
        <taxon>Maledivibacter</taxon>
    </lineage>
</organism>
<evidence type="ECO:0000313" key="2">
    <source>
        <dbReference type="Proteomes" id="UP000190285"/>
    </source>
</evidence>
<dbReference type="InterPro" id="IPR023401">
    <property type="entry name" value="ODC_N"/>
</dbReference>
<keyword evidence="2" id="KW-1185">Reference proteome</keyword>
<dbReference type="Gene3D" id="3.40.50.720">
    <property type="entry name" value="NAD(P)-binding Rossmann-like Domain"/>
    <property type="match status" value="1"/>
</dbReference>
<dbReference type="GO" id="GO:0005737">
    <property type="term" value="C:cytoplasm"/>
    <property type="evidence" value="ECO:0007669"/>
    <property type="project" value="TreeGrafter"/>
</dbReference>
<dbReference type="AlphaFoldDB" id="A0A1T5IJL9"/>
<protein>
    <submittedName>
        <fullName evidence="1">Ornithine cyclodeaminase</fullName>
    </submittedName>
</protein>
<accession>A0A1T5IJL9</accession>
<dbReference type="Pfam" id="PF02423">
    <property type="entry name" value="OCD_Mu_crystall"/>
    <property type="match status" value="1"/>
</dbReference>
<name>A0A1T5IJL9_9FIRM</name>
<dbReference type="PANTHER" id="PTHR13812:SF19">
    <property type="entry name" value="KETIMINE REDUCTASE MU-CRYSTALLIN"/>
    <property type="match status" value="1"/>
</dbReference>
<dbReference type="OrthoDB" id="9792005at2"/>
<sequence length="340" mass="37401">MRKPEILFLKQEDVIAAGVKNMDKILELTEKTFNMLSKGEINNPSKTMTLIPNCEDWTSYFMSMPVHIGGDINVAGIKWAAESMENLKTPGMPYGIDVILLSDPTTVMPFAIMDGTLITAMRTSASAGVAAKYLAPKNSEVACLVGAGVIGRTMIMALMSSVPTLNEIRLVDLDLAKAQALADEFEGQIKIIPMDNLKSGASDADIIATMTTARSPIVKDSWIKNNALVIQMSLYEIEDETALRAKKIVVDNWAQLKSKGTHAVFSKLVDENKLSEEKIIELKDVTSEKLQLRNSDDELIIFGSHGVGSLDIMCANYIYQNAIKNDIGTKLNLWDKPIWL</sequence>
<gene>
    <name evidence="1" type="ORF">SAMN02194393_00463</name>
</gene>
<evidence type="ECO:0000313" key="1">
    <source>
        <dbReference type="EMBL" id="SKC39345.1"/>
    </source>
</evidence>
<dbReference type="PIRSF" id="PIRSF001439">
    <property type="entry name" value="CryM"/>
    <property type="match status" value="1"/>
</dbReference>
<reference evidence="1 2" key="1">
    <citation type="submission" date="2017-02" db="EMBL/GenBank/DDBJ databases">
        <authorList>
            <person name="Peterson S.W."/>
        </authorList>
    </citation>
    <scope>NUCLEOTIDE SEQUENCE [LARGE SCALE GENOMIC DNA]</scope>
    <source>
        <strain evidence="1 2">M1</strain>
    </source>
</reference>
<dbReference type="STRING" id="36842.SAMN02194393_00463"/>
<dbReference type="InterPro" id="IPR036291">
    <property type="entry name" value="NAD(P)-bd_dom_sf"/>
</dbReference>
<dbReference type="PANTHER" id="PTHR13812">
    <property type="entry name" value="KETIMINE REDUCTASE MU-CRYSTALLIN"/>
    <property type="match status" value="1"/>
</dbReference>
<dbReference type="EMBL" id="FUZT01000001">
    <property type="protein sequence ID" value="SKC39345.1"/>
    <property type="molecule type" value="Genomic_DNA"/>
</dbReference>
<dbReference type="Gene3D" id="3.30.1780.10">
    <property type="entry name" value="ornithine cyclodeaminase, domain 1"/>
    <property type="match status" value="1"/>
</dbReference>